<comment type="caution">
    <text evidence="1">The sequence shown here is derived from an EMBL/GenBank/DDBJ whole genome shotgun (WGS) entry which is preliminary data.</text>
</comment>
<evidence type="ECO:0000313" key="1">
    <source>
        <dbReference type="EMBL" id="EFZ37058.1"/>
    </source>
</evidence>
<accession>E7RPL5</accession>
<dbReference type="HOGENOM" id="CLU_3294418_0_0_10"/>
<reference evidence="1" key="1">
    <citation type="submission" date="2011-01" db="EMBL/GenBank/DDBJ databases">
        <authorList>
            <person name="Muzny D."/>
            <person name="Qin X."/>
            <person name="Buhay C."/>
            <person name="Dugan-Rocha S."/>
            <person name="Ding Y."/>
            <person name="Chen G."/>
            <person name="Hawes A."/>
            <person name="Holder M."/>
            <person name="Jhangiani S."/>
            <person name="Johnson A."/>
            <person name="Khan Z."/>
            <person name="Li Z."/>
            <person name="Liu W."/>
            <person name="Liu X."/>
            <person name="Perez L."/>
            <person name="Shen H."/>
            <person name="Wang Q."/>
            <person name="Watt J."/>
            <person name="Xi L."/>
            <person name="Xin Y."/>
            <person name="Zhou J."/>
            <person name="Deng J."/>
            <person name="Jiang H."/>
            <person name="Liu Y."/>
            <person name="Qu J."/>
            <person name="Song X.-Z."/>
            <person name="Zhang L."/>
            <person name="Villasana D."/>
            <person name="Johnson A."/>
            <person name="Liu J."/>
            <person name="Liyanage D."/>
            <person name="Lorensuhewa L."/>
            <person name="Robinson T."/>
            <person name="Song A."/>
            <person name="Song B.-B."/>
            <person name="Dinh H."/>
            <person name="Thornton R."/>
            <person name="Coyle M."/>
            <person name="Francisco L."/>
            <person name="Jackson L."/>
            <person name="Javaid M."/>
            <person name="Korchina V."/>
            <person name="Kovar C."/>
            <person name="Mata R."/>
            <person name="Mathew T."/>
            <person name="Ngo R."/>
            <person name="Nguyen L."/>
            <person name="Nguyen N."/>
            <person name="Okwuonu G."/>
            <person name="Ongeri F."/>
            <person name="Pham C."/>
            <person name="Simmons D."/>
            <person name="Wilczek-Boney K."/>
            <person name="Hale W."/>
            <person name="Jakkamsetti A."/>
            <person name="Pham P."/>
            <person name="Ruth R."/>
            <person name="San Lucas F."/>
            <person name="Warren J."/>
            <person name="Zhang J."/>
            <person name="Zhao Z."/>
            <person name="Zhou C."/>
            <person name="Zhu D."/>
            <person name="Lee S."/>
            <person name="Bess C."/>
            <person name="Blankenburg K."/>
            <person name="Forbes L."/>
            <person name="Fu Q."/>
            <person name="Gubbala S."/>
            <person name="Hirani K."/>
            <person name="Jayaseelan J.C."/>
            <person name="Lara F."/>
            <person name="Munidasa M."/>
            <person name="Palculict T."/>
            <person name="Patil S."/>
            <person name="Pu L.-L."/>
            <person name="Saada N."/>
            <person name="Tang L."/>
            <person name="Weissenberger G."/>
            <person name="Zhu Y."/>
            <person name="Hemphill L."/>
            <person name="Shang Y."/>
            <person name="Youmans B."/>
            <person name="Ayvaz T."/>
            <person name="Ross M."/>
            <person name="Santibanez J."/>
            <person name="Aqrawi P."/>
            <person name="Gross S."/>
            <person name="Joshi V."/>
            <person name="Fowler G."/>
            <person name="Nazareth L."/>
            <person name="Reid J."/>
            <person name="Worley K."/>
            <person name="Petrosino J."/>
            <person name="Highlander S."/>
            <person name="Gibbs R."/>
        </authorList>
    </citation>
    <scope>NUCLEOTIDE SEQUENCE [LARGE SCALE GENOMIC DNA]</scope>
    <source>
        <strain evidence="1">ATCC 33269</strain>
    </source>
</reference>
<sequence length="40" mass="4677">MYTDYFLVAFMPYFITYKKQKSGSKSIGIATEYNLSIPFL</sequence>
<gene>
    <name evidence="1" type="ORF">HMPREF0663_11116</name>
</gene>
<dbReference type="EMBL" id="AEPE02000004">
    <property type="protein sequence ID" value="EFZ37058.1"/>
    <property type="molecule type" value="Genomic_DNA"/>
</dbReference>
<evidence type="ECO:0000313" key="2">
    <source>
        <dbReference type="Proteomes" id="UP000005580"/>
    </source>
</evidence>
<protein>
    <submittedName>
        <fullName evidence="1">Uncharacterized protein</fullName>
    </submittedName>
</protein>
<dbReference type="AlphaFoldDB" id="E7RPL5"/>
<dbReference type="Proteomes" id="UP000005580">
    <property type="component" value="Unassembled WGS sequence"/>
</dbReference>
<name>E7RPL5_9BACT</name>
<proteinExistence type="predicted"/>
<keyword evidence="2" id="KW-1185">Reference proteome</keyword>
<organism evidence="1 2">
    <name type="scientific">Hoylesella oralis ATCC 33269</name>
    <dbReference type="NCBI Taxonomy" id="873533"/>
    <lineage>
        <taxon>Bacteria</taxon>
        <taxon>Pseudomonadati</taxon>
        <taxon>Bacteroidota</taxon>
        <taxon>Bacteroidia</taxon>
        <taxon>Bacteroidales</taxon>
        <taxon>Prevotellaceae</taxon>
        <taxon>Hoylesella</taxon>
    </lineage>
</organism>